<dbReference type="AlphaFoldDB" id="A0AAD9SWT0"/>
<dbReference type="PANTHER" id="PTHR37285:SF5">
    <property type="entry name" value="SPORE WALL MATURATION PROTEIN DIT1"/>
    <property type="match status" value="1"/>
</dbReference>
<evidence type="ECO:0000256" key="1">
    <source>
        <dbReference type="ARBA" id="ARBA00023002"/>
    </source>
</evidence>
<comment type="caution">
    <text evidence="3">The sequence shown here is derived from an EMBL/GenBank/DDBJ whole genome shotgun (WGS) entry which is preliminary data.</text>
</comment>
<name>A0AAD9SWT0_9HELO</name>
<evidence type="ECO:0000259" key="2">
    <source>
        <dbReference type="Pfam" id="PF02668"/>
    </source>
</evidence>
<dbReference type="EMBL" id="JAUBYV010000009">
    <property type="protein sequence ID" value="KAK2624569.1"/>
    <property type="molecule type" value="Genomic_DNA"/>
</dbReference>
<evidence type="ECO:0000313" key="4">
    <source>
        <dbReference type="Proteomes" id="UP001285354"/>
    </source>
</evidence>
<sequence length="675" mass="74709">MTSQLQTAFGDVFRLLKAILVMPGLLSSTDEEFHAQTPTIQPSLFTKLFAPFRKIKSSLPGGAALTSEQQATADGILQLLKSYSPPGDVNNSIRRIHVETSINGIVKSGGLLHLTLPAFPFKSPNSIDKVLGTLPDIGEEIALARLEGLCADLERKFCKTQLSIVSDGLVYNDLLGVKDETVWKYGSALRELARRKFPHISFVRLNQLVSTGTEEAKTLDEYLATAGMYRDRLVASHTPAGFDVKTHLEQDPSALMTYRGYIKFLETDLAYAEGREGLSKKGRKKLNEIVAKKMIVRGTAFSNAVSSAFPNAVRLSIHPSLNKKKLPISLFPGSNNNFVTPWHTASVIEMNGTIRLAHRSTLSADPKYELVTRRGLPSHFQEASPLYHWAGCQIDVTPLYPAGLVISPQDGPDAVSIEKVDMMKVKALAELNSPVVLRGFSSTPSPESPTTRELFMKKGREMGPILPWKFGEVLVVKDGGDATGGLNNVLSSEPMPFHFDGLFKTIQVSDRDGSDKLVPQPPQFQVFRAATPSPPHTGFTMISPSRLVFENLPSPYTVEQLSGLTWSCRTTAFNATALAKLDLVVPHPTRGTPCLRYHEPWGHDKTRFDPTIVEIENGPQEILTVLDELLYDRRVCYYHSWQEGDWLVNDNVATMHTRSDFASGSSRELWRLHID</sequence>
<dbReference type="InterPro" id="IPR042098">
    <property type="entry name" value="TauD-like_sf"/>
</dbReference>
<dbReference type="SUPFAM" id="SSF51197">
    <property type="entry name" value="Clavaminate synthase-like"/>
    <property type="match status" value="1"/>
</dbReference>
<keyword evidence="1" id="KW-0560">Oxidoreductase</keyword>
<protein>
    <recommendedName>
        <fullName evidence="2">TauD/TfdA-like domain-containing protein</fullName>
    </recommendedName>
</protein>
<dbReference type="GO" id="GO:0016491">
    <property type="term" value="F:oxidoreductase activity"/>
    <property type="evidence" value="ECO:0007669"/>
    <property type="project" value="UniProtKB-KW"/>
</dbReference>
<evidence type="ECO:0000313" key="3">
    <source>
        <dbReference type="EMBL" id="KAK2624569.1"/>
    </source>
</evidence>
<dbReference type="InterPro" id="IPR007817">
    <property type="entry name" value="Isocyanide_synthase_DIT1"/>
</dbReference>
<keyword evidence="4" id="KW-1185">Reference proteome</keyword>
<dbReference type="Pfam" id="PF02668">
    <property type="entry name" value="TauD"/>
    <property type="match status" value="1"/>
</dbReference>
<accession>A0AAD9SWT0</accession>
<organism evidence="3 4">
    <name type="scientific">Diplocarpon rosae</name>
    <dbReference type="NCBI Taxonomy" id="946125"/>
    <lineage>
        <taxon>Eukaryota</taxon>
        <taxon>Fungi</taxon>
        <taxon>Dikarya</taxon>
        <taxon>Ascomycota</taxon>
        <taxon>Pezizomycotina</taxon>
        <taxon>Leotiomycetes</taxon>
        <taxon>Helotiales</taxon>
        <taxon>Drepanopezizaceae</taxon>
        <taxon>Diplocarpon</taxon>
    </lineage>
</organism>
<reference evidence="3" key="1">
    <citation type="submission" date="2023-06" db="EMBL/GenBank/DDBJ databases">
        <title>Draft genome of Marssonina rosae.</title>
        <authorList>
            <person name="Cheng Q."/>
        </authorList>
    </citation>
    <scope>NUCLEOTIDE SEQUENCE</scope>
    <source>
        <strain evidence="3">R4</strain>
    </source>
</reference>
<dbReference type="Proteomes" id="UP001285354">
    <property type="component" value="Unassembled WGS sequence"/>
</dbReference>
<dbReference type="Gene3D" id="3.60.130.10">
    <property type="entry name" value="Clavaminate synthase-like"/>
    <property type="match status" value="1"/>
</dbReference>
<proteinExistence type="predicted"/>
<dbReference type="PANTHER" id="PTHR37285">
    <property type="entry name" value="SPORE WALL MATURATION PROTEIN DIT1"/>
    <property type="match status" value="1"/>
</dbReference>
<dbReference type="InterPro" id="IPR003819">
    <property type="entry name" value="TauD/TfdA-like"/>
</dbReference>
<gene>
    <name evidence="3" type="ORF">QTJ16_005762</name>
</gene>
<dbReference type="Pfam" id="PF05141">
    <property type="entry name" value="DIT1_PvcA"/>
    <property type="match status" value="1"/>
</dbReference>
<feature type="domain" description="TauD/TfdA-like" evidence="2">
    <location>
        <begin position="416"/>
        <end position="672"/>
    </location>
</feature>